<reference evidence="1" key="1">
    <citation type="journal article" date="2020" name="Stud. Mycol.">
        <title>101 Dothideomycetes genomes: a test case for predicting lifestyles and emergence of pathogens.</title>
        <authorList>
            <person name="Haridas S."/>
            <person name="Albert R."/>
            <person name="Binder M."/>
            <person name="Bloem J."/>
            <person name="Labutti K."/>
            <person name="Salamov A."/>
            <person name="Andreopoulos B."/>
            <person name="Baker S."/>
            <person name="Barry K."/>
            <person name="Bills G."/>
            <person name="Bluhm B."/>
            <person name="Cannon C."/>
            <person name="Castanera R."/>
            <person name="Culley D."/>
            <person name="Daum C."/>
            <person name="Ezra D."/>
            <person name="Gonzalez J."/>
            <person name="Henrissat B."/>
            <person name="Kuo A."/>
            <person name="Liang C."/>
            <person name="Lipzen A."/>
            <person name="Lutzoni F."/>
            <person name="Magnuson J."/>
            <person name="Mondo S."/>
            <person name="Nolan M."/>
            <person name="Ohm R."/>
            <person name="Pangilinan J."/>
            <person name="Park H.-J."/>
            <person name="Ramirez L."/>
            <person name="Alfaro M."/>
            <person name="Sun H."/>
            <person name="Tritt A."/>
            <person name="Yoshinaga Y."/>
            <person name="Zwiers L.-H."/>
            <person name="Turgeon B."/>
            <person name="Goodwin S."/>
            <person name="Spatafora J."/>
            <person name="Crous P."/>
            <person name="Grigoriev I."/>
        </authorList>
    </citation>
    <scope>NUCLEOTIDE SEQUENCE</scope>
    <source>
        <strain evidence="1">CBS 260.36</strain>
    </source>
</reference>
<accession>A0A9P4J821</accession>
<gene>
    <name evidence="1" type="ORF">K461DRAFT_1095</name>
</gene>
<comment type="caution">
    <text evidence="1">The sequence shown here is derived from an EMBL/GenBank/DDBJ whole genome shotgun (WGS) entry which is preliminary data.</text>
</comment>
<evidence type="ECO:0000313" key="1">
    <source>
        <dbReference type="EMBL" id="KAF2156594.1"/>
    </source>
</evidence>
<name>A0A9P4J821_9PEZI</name>
<keyword evidence="2" id="KW-1185">Reference proteome</keyword>
<dbReference type="Proteomes" id="UP000799439">
    <property type="component" value="Unassembled WGS sequence"/>
</dbReference>
<evidence type="ECO:0000313" key="2">
    <source>
        <dbReference type="Proteomes" id="UP000799439"/>
    </source>
</evidence>
<proteinExistence type="predicted"/>
<dbReference type="EMBL" id="ML996081">
    <property type="protein sequence ID" value="KAF2156594.1"/>
    <property type="molecule type" value="Genomic_DNA"/>
</dbReference>
<dbReference type="AlphaFoldDB" id="A0A9P4J821"/>
<organism evidence="1 2">
    <name type="scientific">Myriangium duriaei CBS 260.36</name>
    <dbReference type="NCBI Taxonomy" id="1168546"/>
    <lineage>
        <taxon>Eukaryota</taxon>
        <taxon>Fungi</taxon>
        <taxon>Dikarya</taxon>
        <taxon>Ascomycota</taxon>
        <taxon>Pezizomycotina</taxon>
        <taxon>Dothideomycetes</taxon>
        <taxon>Dothideomycetidae</taxon>
        <taxon>Myriangiales</taxon>
        <taxon>Myriangiaceae</taxon>
        <taxon>Myriangium</taxon>
    </lineage>
</organism>
<protein>
    <submittedName>
        <fullName evidence="1">Uncharacterized protein</fullName>
    </submittedName>
</protein>
<sequence length="76" mass="8454">MLKPSSYAPWAARSLIQFRWSSPGLAQSACKLFNGETILHNGLEEHSVLVGPCVSVQNRSTRLKAVPCRTNLEWTL</sequence>